<keyword evidence="10" id="KW-0519">Myristate</keyword>
<dbReference type="PROSITE" id="PS50158">
    <property type="entry name" value="ZF_CCHC"/>
    <property type="match status" value="1"/>
</dbReference>
<accession>A0A812ID98</accession>
<dbReference type="SUPFAM" id="SSF56112">
    <property type="entry name" value="Protein kinase-like (PK-like)"/>
    <property type="match status" value="1"/>
</dbReference>
<keyword evidence="16 29" id="KW-0067">ATP-binding</keyword>
<evidence type="ECO:0000256" key="4">
    <source>
        <dbReference type="ARBA" id="ARBA00004425"/>
    </source>
</evidence>
<dbReference type="EMBL" id="CAJNDS010000225">
    <property type="protein sequence ID" value="CAE7030766.1"/>
    <property type="molecule type" value="Genomic_DNA"/>
</dbReference>
<dbReference type="OrthoDB" id="441285at2759"/>
<dbReference type="InterPro" id="IPR001878">
    <property type="entry name" value="Znf_CCHC"/>
</dbReference>
<dbReference type="Pfam" id="PF00098">
    <property type="entry name" value="zf-CCHC"/>
    <property type="match status" value="1"/>
</dbReference>
<feature type="region of interest" description="Disordered" evidence="30">
    <location>
        <begin position="1264"/>
        <end position="1311"/>
    </location>
</feature>
<dbReference type="Gene3D" id="2.40.70.10">
    <property type="entry name" value="Acid Proteases"/>
    <property type="match status" value="1"/>
</dbReference>
<feature type="compositionally biased region" description="Polar residues" evidence="30">
    <location>
        <begin position="1270"/>
        <end position="1300"/>
    </location>
</feature>
<evidence type="ECO:0000256" key="3">
    <source>
        <dbReference type="ARBA" id="ARBA00004342"/>
    </source>
</evidence>
<keyword evidence="21" id="KW-0966">Cell projection</keyword>
<evidence type="ECO:0000256" key="29">
    <source>
        <dbReference type="PROSITE-ProRule" id="PRU10141"/>
    </source>
</evidence>
<evidence type="ECO:0000256" key="17">
    <source>
        <dbReference type="ARBA" id="ARBA00022846"/>
    </source>
</evidence>
<organism evidence="33 34">
    <name type="scientific">Symbiodinium natans</name>
    <dbReference type="NCBI Taxonomy" id="878477"/>
    <lineage>
        <taxon>Eukaryota</taxon>
        <taxon>Sar</taxon>
        <taxon>Alveolata</taxon>
        <taxon>Dinophyceae</taxon>
        <taxon>Suessiales</taxon>
        <taxon>Symbiodiniaceae</taxon>
        <taxon>Symbiodinium</taxon>
    </lineage>
</organism>
<keyword evidence="34" id="KW-1185">Reference proteome</keyword>
<dbReference type="GO" id="GO:0004674">
    <property type="term" value="F:protein serine/threonine kinase activity"/>
    <property type="evidence" value="ECO:0007669"/>
    <property type="project" value="UniProtKB-KW"/>
</dbReference>
<evidence type="ECO:0000256" key="9">
    <source>
        <dbReference type="ARBA" id="ARBA00022679"/>
    </source>
</evidence>
<dbReference type="InterPro" id="IPR017441">
    <property type="entry name" value="Protein_kinase_ATP_BS"/>
</dbReference>
<dbReference type="GO" id="GO:0008270">
    <property type="term" value="F:zinc ion binding"/>
    <property type="evidence" value="ECO:0007669"/>
    <property type="project" value="UniProtKB-KW"/>
</dbReference>
<proteinExistence type="inferred from homology"/>
<dbReference type="Pfam" id="PF07727">
    <property type="entry name" value="RVT_2"/>
    <property type="match status" value="1"/>
</dbReference>
<keyword evidence="22" id="KW-0449">Lipoprotein</keyword>
<comment type="cofactor">
    <cofactor evidence="1">
        <name>Mg(2+)</name>
        <dbReference type="ChEBI" id="CHEBI:18420"/>
    </cofactor>
</comment>
<feature type="domain" description="Protein kinase" evidence="31">
    <location>
        <begin position="29"/>
        <end position="285"/>
    </location>
</feature>
<dbReference type="InterPro" id="IPR008271">
    <property type="entry name" value="Ser/Thr_kinase_AS"/>
</dbReference>
<keyword evidence="9" id="KW-0808">Transferase</keyword>
<evidence type="ECO:0000256" key="26">
    <source>
        <dbReference type="ARBA" id="ARBA00060437"/>
    </source>
</evidence>
<dbReference type="EC" id="2.7.11.1" evidence="5"/>
<dbReference type="GO" id="GO:0005886">
    <property type="term" value="C:plasma membrane"/>
    <property type="evidence" value="ECO:0007669"/>
    <property type="project" value="UniProtKB-SubCell"/>
</dbReference>
<evidence type="ECO:0000256" key="20">
    <source>
        <dbReference type="ARBA" id="ARBA00023139"/>
    </source>
</evidence>
<dbReference type="PANTHER" id="PTHR24349">
    <property type="entry name" value="SERINE/THREONINE-PROTEIN KINASE"/>
    <property type="match status" value="1"/>
</dbReference>
<evidence type="ECO:0000256" key="23">
    <source>
        <dbReference type="ARBA" id="ARBA00024334"/>
    </source>
</evidence>
<evidence type="ECO:0000256" key="25">
    <source>
        <dbReference type="ARBA" id="ARBA00048679"/>
    </source>
</evidence>
<comment type="catalytic activity">
    <reaction evidence="24">
        <text>L-threonyl-[protein] + ATP = O-phospho-L-threonyl-[protein] + ADP + H(+)</text>
        <dbReference type="Rhea" id="RHEA:46608"/>
        <dbReference type="Rhea" id="RHEA-COMP:11060"/>
        <dbReference type="Rhea" id="RHEA-COMP:11605"/>
        <dbReference type="ChEBI" id="CHEBI:15378"/>
        <dbReference type="ChEBI" id="CHEBI:30013"/>
        <dbReference type="ChEBI" id="CHEBI:30616"/>
        <dbReference type="ChEBI" id="CHEBI:61977"/>
        <dbReference type="ChEBI" id="CHEBI:456216"/>
        <dbReference type="EC" id="2.7.11.1"/>
    </reaction>
</comment>
<dbReference type="SUPFAM" id="SSF57756">
    <property type="entry name" value="Retrovirus zinc finger-like domains"/>
    <property type="match status" value="1"/>
</dbReference>
<dbReference type="PROSITE" id="PS00108">
    <property type="entry name" value="PROTEIN_KINASE_ST"/>
    <property type="match status" value="1"/>
</dbReference>
<dbReference type="GO" id="GO:0020002">
    <property type="term" value="C:host cell plasma membrane"/>
    <property type="evidence" value="ECO:0007669"/>
    <property type="project" value="UniProtKB-SubCell"/>
</dbReference>
<evidence type="ECO:0000313" key="33">
    <source>
        <dbReference type="EMBL" id="CAE7030766.1"/>
    </source>
</evidence>
<evidence type="ECO:0000256" key="14">
    <source>
        <dbReference type="ARBA" id="ARBA00022777"/>
    </source>
</evidence>
<dbReference type="FunFam" id="1.10.510.10:FF:000398">
    <property type="entry name" value="Calcium-dependent protein kinase 1"/>
    <property type="match status" value="1"/>
</dbReference>
<dbReference type="GO" id="GO:0005524">
    <property type="term" value="F:ATP binding"/>
    <property type="evidence" value="ECO:0007669"/>
    <property type="project" value="UniProtKB-UniRule"/>
</dbReference>
<evidence type="ECO:0000256" key="2">
    <source>
        <dbReference type="ARBA" id="ARBA00004230"/>
    </source>
</evidence>
<evidence type="ECO:0000259" key="32">
    <source>
        <dbReference type="PROSITE" id="PS50158"/>
    </source>
</evidence>
<keyword evidence="12" id="KW-0677">Repeat</keyword>
<dbReference type="InterPro" id="IPR021109">
    <property type="entry name" value="Peptidase_aspartic_dom_sf"/>
</dbReference>
<feature type="domain" description="CCHC-type" evidence="32">
    <location>
        <begin position="608"/>
        <end position="624"/>
    </location>
</feature>
<dbReference type="InterPro" id="IPR013103">
    <property type="entry name" value="RVT_2"/>
</dbReference>
<dbReference type="InterPro" id="IPR000719">
    <property type="entry name" value="Prot_kinase_dom"/>
</dbReference>
<gene>
    <name evidence="33" type="primary">CPK2</name>
    <name evidence="33" type="ORF">SNAT2548_LOCUS3719</name>
</gene>
<sequence>MPKKEIKEGGIGHAQFIIENTGKITDYYQMDKKKLGEGSYGSVTKATNISTKAIRAVKTISKSQMKNLERFKQEIAIMKMMDHPNIIKLFESFEDHRNIYLVMELCSGGELFDRIIESGHFSEVQAAILMQQIIRAIYYMHENHVCHRDLKPENFLFMTKDPIEKNFLKIIDFGLSCKFIPGKPLSTKAGTPYYVAPQVLAGNYDQLSDLWSCGVIMYVLLCGYPPFFGDTDSEVLAKVRLGNFNFNPADWKNVSEDAKNLIRHLLKMNPKDRYTAEQALNHEWIRNKAPKASHVSLQSNFVDNLRGFRSQNKLKKDLSAWRKGRHDARDERSLKRFNGEEDDPGRQLRRWRAWAEAKMYTMDKLTNKQQGPFLYTLLDGKALEAVEHLELSSLQVEDGASKILAVLKERFPEKEAHDQMGEALGEVFGLAARENETVQQWTARVAEVFTKCHRKADVKFPSPAQGWIALNCAGFSEEQKAIIKAKAQGKLDLESVTSAMRSCFPLYKAGSKAKRPTTAFLAEPSEIDETIEAPEDFADVEAFLADHQLGSDPDESIPENEAAEALAATWKERRAEIARFKKDRKFDSAQHSKKSFRVEIEELKRRTRCRKCGRVGHWARECRSGGGKGGSSSSAASRPTASSTTGVVEAQLVEQEVSLAQYEVDPAEEPSDVMFVGMAQVAAQAGVPVLAAGLVSSPGFGVVDSGCGRTLIGKDTLQQLEAKIGSMIGKTLETYQATSSFRFGNGATEVSSMAVKIPVGIGGVPGIIDAAVIQGRAPLLLGRPTLEKLQVSLNFGNKTMRFLNAQEAVPMKVNDAGQLLIDILSYPSRMVAHKPVLPAADSVEASGCKNDVAQDVTCGLQPSLEGHVAVAELFSPPRLTEQARQHGATGLAFDIKQGCDLGCRSTQKEVDQLLEEARPALLTASPPCIHCGDWDSLHMIHRTPLERARMLMVSRQQFRFCAQQIQRQLARGGHFLLEHPERGPVPDATGISTSRAMQVRGVIPWTGLPWNANASQEALSKEHLRSRDNTKRLQQMSNLKLWFHCIAPKLVKPLETLFAIGGYRGPALLSKVERHGQWVCRVFQRVLDEIRPQSEAPHLGAVDAEQAEPATVAEFPESELLGVKTLLEKGQFPKSQFVDVTQESRPPEAPEEAQATVDEPSQGLAGLNAAQWLEQHRQTAAGTESPKAPEVSCSAPARANAEPYPTTLPEASPKEESSYAPVRRIVRKTPESNLRLRRLPDSNPEDFAEMMSEIVPRLIAQLPQEVPGASPSSSSDVPQTVQPETPRASSQKRAASNEPTESPEGVRPRTVSTEALFCQETLDMEHLHSSHVEILMAAFLQKRAQKELPATGNTPDMQHRIDEAKLVEWETVSGKAAVRVHAGAKAREIKEKFGHRFIGSRFVVTNKVDEEGSRVKARWCLLGHNDPDFHQKIASGECHSPTMHQLSRAWLLQVLVSKGWTLNLGDIKGAFLEAGPIPEKYRPLFAAQPPGGIPGVDPSAVIEIVGNLYGANDAPAQWYKEFDAQAQAAGFQRSIFDPCLYYYREPQRGLTGILGAHVDDTIPGGEGEAYNRAIQRLKARFQYRKWRQGSGEFCGVQYFQDPESKEITYDQKAYAQNIRPIAMTKDRQKQRKQLATEREITALRAVNGALNWLASQTRPDISVQASFSQQAFPSPTVEHLLSANEAVHRARQYSDVALTVRHVPWEDLNIVFHSDAGFANASQGKTQAGYILAFTTSQLAKDQPSVWSPFCWKSYKMSRVVASTLAGETQSFATASGISEWMSLMVSEAKHGCFDLRACEDHLRCVPITGVTDCKSLFDALNTPTSPGKIEDKRVAIDLAIVRQSMSRCGLQVRWCPTQLMIADGLTKNQADPADLMRALLANGVYQLSNEAEVLAQKKAQRDRRVQRKPLGSTNSPNYEQSQTPGAVFRKVYLDHEATSYHSPEEEHIVQGKAVRRTSFDARSGKVLASEDLQESLLCEKQWLSSPVSLLRTEIWYERQPFSCTLDRMAPKQKTSSPSSSSVSPVELRHLVERLQAEGRGDDVLNVLQQAFGTTQALSSNQEMMHGMTDAPKRRLSDQDVEDYGFEHVREPSDQAPLHPAPTVATTVNLPTGVTSLEQWSTTLCTLPKVASLQLSYAELVERAKNDASVRSYIDGFVVPFNGSSAKVKDLQRYLKTSGYQVPVTYYEGSKDPRVFKQ</sequence>
<feature type="binding site" evidence="29">
    <location>
        <position position="58"/>
    </location>
    <ligand>
        <name>ATP</name>
        <dbReference type="ChEBI" id="CHEBI:30616"/>
    </ligand>
</feature>
<feature type="compositionally biased region" description="Polar residues" evidence="30">
    <location>
        <begin position="1912"/>
        <end position="1923"/>
    </location>
</feature>
<evidence type="ECO:0000256" key="6">
    <source>
        <dbReference type="ARBA" id="ARBA00022475"/>
    </source>
</evidence>
<comment type="similarity">
    <text evidence="23">Belongs to the protein kinase superfamily. Ser/Thr protein kinase family. CDPK subfamily.</text>
</comment>
<keyword evidence="13 29" id="KW-0547">Nucleotide-binding</keyword>
<dbReference type="Gene3D" id="1.10.510.10">
    <property type="entry name" value="Transferase(Phosphotransferase) domain 1"/>
    <property type="match status" value="1"/>
</dbReference>
<dbReference type="GO" id="GO:0003676">
    <property type="term" value="F:nucleic acid binding"/>
    <property type="evidence" value="ECO:0007669"/>
    <property type="project" value="InterPro"/>
</dbReference>
<dbReference type="PROSITE" id="PS50011">
    <property type="entry name" value="PROTEIN_KINASE_DOM"/>
    <property type="match status" value="1"/>
</dbReference>
<comment type="catalytic activity">
    <reaction evidence="25">
        <text>L-seryl-[protein] + ATP = O-phospho-L-seryl-[protein] + ADP + H(+)</text>
        <dbReference type="Rhea" id="RHEA:17989"/>
        <dbReference type="Rhea" id="RHEA-COMP:9863"/>
        <dbReference type="Rhea" id="RHEA-COMP:11604"/>
        <dbReference type="ChEBI" id="CHEBI:15378"/>
        <dbReference type="ChEBI" id="CHEBI:29999"/>
        <dbReference type="ChEBI" id="CHEBI:30616"/>
        <dbReference type="ChEBI" id="CHEBI:83421"/>
        <dbReference type="ChEBI" id="CHEBI:456216"/>
        <dbReference type="EC" id="2.7.11.1"/>
    </reaction>
</comment>
<evidence type="ECO:0000256" key="12">
    <source>
        <dbReference type="ARBA" id="ARBA00022737"/>
    </source>
</evidence>
<evidence type="ECO:0000313" key="34">
    <source>
        <dbReference type="Proteomes" id="UP000604046"/>
    </source>
</evidence>
<evidence type="ECO:0000256" key="19">
    <source>
        <dbReference type="ARBA" id="ARBA00023069"/>
    </source>
</evidence>
<dbReference type="InterPro" id="IPR036875">
    <property type="entry name" value="Znf_CCHC_sf"/>
</dbReference>
<evidence type="ECO:0000256" key="27">
    <source>
        <dbReference type="ARBA" id="ARBA00068067"/>
    </source>
</evidence>
<keyword evidence="28" id="KW-0862">Zinc</keyword>
<keyword evidence="17" id="KW-0282">Flagellum</keyword>
<evidence type="ECO:0000256" key="5">
    <source>
        <dbReference type="ARBA" id="ARBA00012513"/>
    </source>
</evidence>
<dbReference type="GO" id="GO:0031514">
    <property type="term" value="C:motile cilium"/>
    <property type="evidence" value="ECO:0007669"/>
    <property type="project" value="UniProtKB-SubCell"/>
</dbReference>
<dbReference type="InterPro" id="IPR050205">
    <property type="entry name" value="CDPK_Ser/Thr_kinases"/>
</dbReference>
<keyword evidence="11" id="KW-0479">Metal-binding</keyword>
<reference evidence="33" key="1">
    <citation type="submission" date="2021-02" db="EMBL/GenBank/DDBJ databases">
        <authorList>
            <person name="Dougan E. K."/>
            <person name="Rhodes N."/>
            <person name="Thang M."/>
            <person name="Chan C."/>
        </authorList>
    </citation>
    <scope>NUCLEOTIDE SEQUENCE</scope>
</reference>
<protein>
    <recommendedName>
        <fullName evidence="27">Calcium-dependent protein kinase 1</fullName>
        <ecNumber evidence="5">2.7.11.1</ecNumber>
    </recommendedName>
</protein>
<name>A0A812ID98_9DINO</name>
<evidence type="ECO:0000256" key="22">
    <source>
        <dbReference type="ARBA" id="ARBA00023288"/>
    </source>
</evidence>
<dbReference type="SMART" id="SM00220">
    <property type="entry name" value="S_TKc"/>
    <property type="match status" value="1"/>
</dbReference>
<feature type="compositionally biased region" description="Low complexity" evidence="30">
    <location>
        <begin position="631"/>
        <end position="646"/>
    </location>
</feature>
<evidence type="ECO:0000256" key="21">
    <source>
        <dbReference type="ARBA" id="ARBA00023273"/>
    </source>
</evidence>
<keyword evidence="20" id="KW-0564">Palmitate</keyword>
<feature type="region of interest" description="Disordered" evidence="30">
    <location>
        <begin position="1898"/>
        <end position="1923"/>
    </location>
</feature>
<dbReference type="PROSITE" id="PS00107">
    <property type="entry name" value="PROTEIN_KINASE_ATP"/>
    <property type="match status" value="1"/>
</dbReference>
<evidence type="ECO:0000256" key="30">
    <source>
        <dbReference type="SAM" id="MobiDB-lite"/>
    </source>
</evidence>
<keyword evidence="6" id="KW-1003">Cell membrane</keyword>
<evidence type="ECO:0000256" key="18">
    <source>
        <dbReference type="ARBA" id="ARBA00022870"/>
    </source>
</evidence>
<feature type="region of interest" description="Disordered" evidence="30">
    <location>
        <begin position="1177"/>
        <end position="1226"/>
    </location>
</feature>
<keyword evidence="8" id="KW-0723">Serine/threonine-protein kinase</keyword>
<evidence type="ECO:0000256" key="16">
    <source>
        <dbReference type="ARBA" id="ARBA00022840"/>
    </source>
</evidence>
<feature type="region of interest" description="Disordered" evidence="30">
    <location>
        <begin position="622"/>
        <end position="646"/>
    </location>
</feature>
<evidence type="ECO:0000256" key="13">
    <source>
        <dbReference type="ARBA" id="ARBA00022741"/>
    </source>
</evidence>
<dbReference type="FunFam" id="3.30.200.20:FF:000315">
    <property type="entry name" value="Calcium-dependent protein kinase 3"/>
    <property type="match status" value="1"/>
</dbReference>
<keyword evidence="19" id="KW-0969">Cilium</keyword>
<dbReference type="Pfam" id="PF00069">
    <property type="entry name" value="Pkinase"/>
    <property type="match status" value="1"/>
</dbReference>
<feature type="compositionally biased region" description="Basic residues" evidence="30">
    <location>
        <begin position="1899"/>
        <end position="1908"/>
    </location>
</feature>
<evidence type="ECO:0000256" key="24">
    <source>
        <dbReference type="ARBA" id="ARBA00047899"/>
    </source>
</evidence>
<dbReference type="InterPro" id="IPR011009">
    <property type="entry name" value="Kinase-like_dom_sf"/>
</dbReference>
<evidence type="ECO:0000259" key="31">
    <source>
        <dbReference type="PROSITE" id="PS50011"/>
    </source>
</evidence>
<comment type="subcellular location">
    <subcellularLocation>
        <location evidence="3">Cell membrane</location>
        <topology evidence="3">Lipid-anchor</topology>
        <orientation evidence="3">Cytoplasmic side</orientation>
    </subcellularLocation>
    <subcellularLocation>
        <location evidence="2">Cell projection</location>
        <location evidence="2">Cilium</location>
        <location evidence="2">Flagellum</location>
    </subcellularLocation>
    <subcellularLocation>
        <location evidence="4">Host cell membrane</location>
        <topology evidence="4">Lipid-anchor</topology>
    </subcellularLocation>
    <subcellularLocation>
        <location evidence="26">Parasitophorous vacuole membrane</location>
        <topology evidence="26">Lipid-anchor</topology>
    </subcellularLocation>
</comment>
<evidence type="ECO:0000256" key="7">
    <source>
        <dbReference type="ARBA" id="ARBA00022511"/>
    </source>
</evidence>
<dbReference type="Gene3D" id="3.30.200.20">
    <property type="entry name" value="Phosphorylase Kinase, domain 1"/>
    <property type="match status" value="1"/>
</dbReference>
<keyword evidence="15" id="KW-0106">Calcium</keyword>
<dbReference type="GO" id="GO:0020005">
    <property type="term" value="C:symbiont-containing vacuole membrane"/>
    <property type="evidence" value="ECO:0007669"/>
    <property type="project" value="UniProtKB-SubCell"/>
</dbReference>
<dbReference type="Proteomes" id="UP000604046">
    <property type="component" value="Unassembled WGS sequence"/>
</dbReference>
<dbReference type="SMART" id="SM00343">
    <property type="entry name" value="ZnF_C2HC"/>
    <property type="match status" value="1"/>
</dbReference>
<evidence type="ECO:0000256" key="10">
    <source>
        <dbReference type="ARBA" id="ARBA00022707"/>
    </source>
</evidence>
<evidence type="ECO:0000256" key="8">
    <source>
        <dbReference type="ARBA" id="ARBA00022527"/>
    </source>
</evidence>
<dbReference type="CDD" id="cd05117">
    <property type="entry name" value="STKc_CAMK"/>
    <property type="match status" value="1"/>
</dbReference>
<keyword evidence="28" id="KW-0863">Zinc-finger</keyword>
<keyword evidence="18" id="KW-0472">Membrane</keyword>
<evidence type="ECO:0000256" key="11">
    <source>
        <dbReference type="ARBA" id="ARBA00022723"/>
    </source>
</evidence>
<evidence type="ECO:0000256" key="28">
    <source>
        <dbReference type="PROSITE-ProRule" id="PRU00047"/>
    </source>
</evidence>
<keyword evidence="14" id="KW-0418">Kinase</keyword>
<evidence type="ECO:0000256" key="1">
    <source>
        <dbReference type="ARBA" id="ARBA00001946"/>
    </source>
</evidence>
<keyword evidence="18" id="KW-1043">Host membrane</keyword>
<keyword evidence="7" id="KW-1032">Host cell membrane</keyword>
<dbReference type="Gene3D" id="4.10.60.10">
    <property type="entry name" value="Zinc finger, CCHC-type"/>
    <property type="match status" value="1"/>
</dbReference>
<comment type="caution">
    <text evidence="33">The sequence shown here is derived from an EMBL/GenBank/DDBJ whole genome shotgun (WGS) entry which is preliminary data.</text>
</comment>
<evidence type="ECO:0000256" key="15">
    <source>
        <dbReference type="ARBA" id="ARBA00022837"/>
    </source>
</evidence>
<feature type="region of interest" description="Disordered" evidence="30">
    <location>
        <begin position="1135"/>
        <end position="1159"/>
    </location>
</feature>